<organism evidence="1">
    <name type="scientific">marine sediment metagenome</name>
    <dbReference type="NCBI Taxonomy" id="412755"/>
    <lineage>
        <taxon>unclassified sequences</taxon>
        <taxon>metagenomes</taxon>
        <taxon>ecological metagenomes</taxon>
    </lineage>
</organism>
<feature type="non-terminal residue" evidence="1">
    <location>
        <position position="254"/>
    </location>
</feature>
<evidence type="ECO:0000313" key="1">
    <source>
        <dbReference type="EMBL" id="GAG09924.1"/>
    </source>
</evidence>
<dbReference type="EMBL" id="BARS01025937">
    <property type="protein sequence ID" value="GAG09924.1"/>
    <property type="molecule type" value="Genomic_DNA"/>
</dbReference>
<sequence>MQRIVNPKQTRLFDAFDSVLTEKTRKRLLDGWPGVFRHVILELMPVDAISEHFDPAMGRPTKELYSIAGLLLIQEFMDWTKDEALDAYSFNMNVHYALNLEPVTHDISKRTLERYIRLSEENDVAKATMDAITVKLVEVLGIRIDQQRLDSTHIFSDMASFGRTRLMGVAVKRFLTQVIRHNKQDYRALDEQLRRRYAPGVNQLFADTKTDSESRRLLRRQVAEDMYYLIQRFGDMDAYTRKDTYKALDRIFYE</sequence>
<gene>
    <name evidence="1" type="ORF">S01H1_40926</name>
</gene>
<protein>
    <recommendedName>
        <fullName evidence="2">Transposase InsH N-terminal domain-containing protein</fullName>
    </recommendedName>
</protein>
<comment type="caution">
    <text evidence="1">The sequence shown here is derived from an EMBL/GenBank/DDBJ whole genome shotgun (WGS) entry which is preliminary data.</text>
</comment>
<name>X0UVQ6_9ZZZZ</name>
<accession>X0UVQ6</accession>
<proteinExistence type="predicted"/>
<evidence type="ECO:0008006" key="2">
    <source>
        <dbReference type="Google" id="ProtNLM"/>
    </source>
</evidence>
<reference evidence="1" key="1">
    <citation type="journal article" date="2014" name="Front. Microbiol.">
        <title>High frequency of phylogenetically diverse reductive dehalogenase-homologous genes in deep subseafloor sedimentary metagenomes.</title>
        <authorList>
            <person name="Kawai M."/>
            <person name="Futagami T."/>
            <person name="Toyoda A."/>
            <person name="Takaki Y."/>
            <person name="Nishi S."/>
            <person name="Hori S."/>
            <person name="Arai W."/>
            <person name="Tsubouchi T."/>
            <person name="Morono Y."/>
            <person name="Uchiyama I."/>
            <person name="Ito T."/>
            <person name="Fujiyama A."/>
            <person name="Inagaki F."/>
            <person name="Takami H."/>
        </authorList>
    </citation>
    <scope>NUCLEOTIDE SEQUENCE</scope>
    <source>
        <strain evidence="1">Expedition CK06-06</strain>
    </source>
</reference>
<dbReference type="AlphaFoldDB" id="X0UVQ6"/>